<sequence length="786" mass="85821">MVNRTHLPIPSKTRTGLITYDAKDPDSAFPPIEPLRPPAGAPNVLLILLDDVGFGASSAFGGPCQTPVAERLAAGGLKYNRFHTTALCSPTRQALLTGRNHHSTGMGGITEIATGAPGYSSVLPNTMSPVARTLKLNGYNTAQFGKCHEVPVWQTSPVGPFDAWPSAGGGFEYFYGFIGGEANQWYPSLYEGTTPVEVDRTPEEGYHFMEDMTDKAIAWIGQQKALAPDTPFFTYFAPGATHAPHHVPQEWADKYKGRFDDGWDKLRERTFDRQKELGVIPPDCELTARHPEIPGWEDMPEELKPVLRRQMEVYAGFLEYTDHHVGRLVDSLERLGVLDDTLVFYIVGDNGASAEGTLNGTYNEMLNFNGMAAIETPEFLTSKINDLGGPDSYNHYAVGWAHAMDTPYQWTKQVASHWGGTRNGTIVHWPSAITATGEVRGQFHHVIDIAPTILEAAGIPEPVFVNGIQQHPIEGVSMAYSFNDGQAPDRHETQYFEMFGNRGIYHKGWTAVTKHKTPWLLMGEQTVAFDDDVWELYDTNQDWSQAKDLAKEMPEKLHELQRLWLIEATRYNVLPLDDDTARRLNSDLAGRPQLITGNTQVLFSGMGRLSENCVLNVKNKSHSVTAEIVVPDVGAEGVIVAQGASIGGWSLYAAGGKLKYCYNLGGITHFYAESTEALPAGEHQVRMEFAYAGGGLGKGGDVTLYVDGQKAGEGRVEATLANVFSADDGCDVGVDTGSPVSPDYPPGRNAFNGRVKGVQLAIADAAEAENHLVSPADAIRIALARQ</sequence>
<keyword evidence="7" id="KW-1185">Reference proteome</keyword>
<dbReference type="Proteomes" id="UP000501849">
    <property type="component" value="Chromosome"/>
</dbReference>
<evidence type="ECO:0000256" key="2">
    <source>
        <dbReference type="ARBA" id="ARBA00022723"/>
    </source>
</evidence>
<comment type="similarity">
    <text evidence="1">Belongs to the sulfatase family.</text>
</comment>
<accession>A0A6H0SFP3</accession>
<gene>
    <name evidence="6" type="ORF">EXE63_17105</name>
</gene>
<dbReference type="PANTHER" id="PTHR42693:SF43">
    <property type="entry name" value="BLL2667 PROTEIN"/>
    <property type="match status" value="1"/>
</dbReference>
<dbReference type="RefSeq" id="WP_168145630.1">
    <property type="nucleotide sequence ID" value="NZ_CP038799.1"/>
</dbReference>
<keyword evidence="4" id="KW-0106">Calcium</keyword>
<dbReference type="GO" id="GO:0046872">
    <property type="term" value="F:metal ion binding"/>
    <property type="evidence" value="ECO:0007669"/>
    <property type="project" value="UniProtKB-KW"/>
</dbReference>
<dbReference type="InterPro" id="IPR050738">
    <property type="entry name" value="Sulfatase"/>
</dbReference>
<feature type="domain" description="Sulfatase N-terminal" evidence="5">
    <location>
        <begin position="42"/>
        <end position="459"/>
    </location>
</feature>
<name>A0A6H0SFP3_9MYCO</name>
<dbReference type="Gene3D" id="3.40.720.10">
    <property type="entry name" value="Alkaline Phosphatase, subunit A"/>
    <property type="match status" value="1"/>
</dbReference>
<evidence type="ECO:0000313" key="7">
    <source>
        <dbReference type="Proteomes" id="UP000501849"/>
    </source>
</evidence>
<dbReference type="InterPro" id="IPR000917">
    <property type="entry name" value="Sulfatase_N"/>
</dbReference>
<dbReference type="PROSITE" id="PS00523">
    <property type="entry name" value="SULFATASE_1"/>
    <property type="match status" value="1"/>
</dbReference>
<dbReference type="KEGG" id="mfre:EXE63_17105"/>
<dbReference type="AlphaFoldDB" id="A0A6H0SFP3"/>
<organism evidence="6 7">
    <name type="scientific">Mycolicibacterium frederiksbergense</name>
    <dbReference type="NCBI Taxonomy" id="117567"/>
    <lineage>
        <taxon>Bacteria</taxon>
        <taxon>Bacillati</taxon>
        <taxon>Actinomycetota</taxon>
        <taxon>Actinomycetes</taxon>
        <taxon>Mycobacteriales</taxon>
        <taxon>Mycobacteriaceae</taxon>
        <taxon>Mycolicibacterium</taxon>
    </lineage>
</organism>
<keyword evidence="3" id="KW-0378">Hydrolase</keyword>
<dbReference type="Pfam" id="PF00884">
    <property type="entry name" value="Sulfatase"/>
    <property type="match status" value="1"/>
</dbReference>
<protein>
    <submittedName>
        <fullName evidence="6">Arylsulfatase</fullName>
    </submittedName>
</protein>
<dbReference type="EMBL" id="CP038799">
    <property type="protein sequence ID" value="QIV85371.1"/>
    <property type="molecule type" value="Genomic_DNA"/>
</dbReference>
<keyword evidence="2" id="KW-0479">Metal-binding</keyword>
<proteinExistence type="inferred from homology"/>
<dbReference type="GO" id="GO:0016787">
    <property type="term" value="F:hydrolase activity"/>
    <property type="evidence" value="ECO:0007669"/>
    <property type="project" value="UniProtKB-KW"/>
</dbReference>
<dbReference type="InterPro" id="IPR017850">
    <property type="entry name" value="Alkaline_phosphatase_core_sf"/>
</dbReference>
<evidence type="ECO:0000259" key="5">
    <source>
        <dbReference type="Pfam" id="PF00884"/>
    </source>
</evidence>
<evidence type="ECO:0000256" key="4">
    <source>
        <dbReference type="ARBA" id="ARBA00022837"/>
    </source>
</evidence>
<reference evidence="6 7" key="1">
    <citation type="submission" date="2019-04" db="EMBL/GenBank/DDBJ databases">
        <title>Draft, Whole-Genome Sequence of the Anthracene-degrading Mycobacterium frederiksbergense LB501T, Isolated from a Polycyclic Aromatic Hydrocarbon (PAH)-Contaminated Soil.</title>
        <authorList>
            <person name="Augelletti F."/>
        </authorList>
    </citation>
    <scope>NUCLEOTIDE SEQUENCE [LARGE SCALE GENOMIC DNA]</scope>
    <source>
        <strain evidence="6 7">LB 501T</strain>
    </source>
</reference>
<evidence type="ECO:0000256" key="3">
    <source>
        <dbReference type="ARBA" id="ARBA00022801"/>
    </source>
</evidence>
<dbReference type="SUPFAM" id="SSF53649">
    <property type="entry name" value="Alkaline phosphatase-like"/>
    <property type="match status" value="1"/>
</dbReference>
<dbReference type="PANTHER" id="PTHR42693">
    <property type="entry name" value="ARYLSULFATASE FAMILY MEMBER"/>
    <property type="match status" value="1"/>
</dbReference>
<dbReference type="CDD" id="cd16025">
    <property type="entry name" value="PAS_like"/>
    <property type="match status" value="1"/>
</dbReference>
<evidence type="ECO:0000313" key="6">
    <source>
        <dbReference type="EMBL" id="QIV85371.1"/>
    </source>
</evidence>
<evidence type="ECO:0000256" key="1">
    <source>
        <dbReference type="ARBA" id="ARBA00008779"/>
    </source>
</evidence>
<dbReference type="InterPro" id="IPR024607">
    <property type="entry name" value="Sulfatase_CS"/>
</dbReference>
<dbReference type="Gene3D" id="3.30.1120.10">
    <property type="match status" value="1"/>
</dbReference>